<dbReference type="GO" id="GO:0016740">
    <property type="term" value="F:transferase activity"/>
    <property type="evidence" value="ECO:0007669"/>
    <property type="project" value="UniProtKB-KW"/>
</dbReference>
<dbReference type="OrthoDB" id="9803106at2"/>
<dbReference type="Gene3D" id="3.30.460.10">
    <property type="entry name" value="Beta Polymerase, domain 2"/>
    <property type="match status" value="1"/>
</dbReference>
<name>A0A1G9NAL5_9BACT</name>
<dbReference type="Pfam" id="PF18765">
    <property type="entry name" value="Polbeta"/>
    <property type="match status" value="1"/>
</dbReference>
<dbReference type="AlphaFoldDB" id="A0A1G9NAL5"/>
<dbReference type="Proteomes" id="UP000182146">
    <property type="component" value="Unassembled WGS sequence"/>
</dbReference>
<dbReference type="STRING" id="392333.SAMN05660860_01391"/>
<protein>
    <submittedName>
        <fullName evidence="2">Predicted nucleotidyltransferase</fullName>
    </submittedName>
</protein>
<dbReference type="SUPFAM" id="SSF81301">
    <property type="entry name" value="Nucleotidyltransferase"/>
    <property type="match status" value="1"/>
</dbReference>
<dbReference type="RefSeq" id="WP_052445948.1">
    <property type="nucleotide sequence ID" value="NZ_FNGU01000002.1"/>
</dbReference>
<evidence type="ECO:0000313" key="2">
    <source>
        <dbReference type="EMBL" id="SDL83167.1"/>
    </source>
</evidence>
<dbReference type="InterPro" id="IPR052930">
    <property type="entry name" value="TA_antitoxin_MntA"/>
</dbReference>
<dbReference type="PANTHER" id="PTHR43852">
    <property type="entry name" value="NUCLEOTIDYLTRANSFERASE"/>
    <property type="match status" value="1"/>
</dbReference>
<dbReference type="CDD" id="cd05403">
    <property type="entry name" value="NT_KNTase_like"/>
    <property type="match status" value="1"/>
</dbReference>
<keyword evidence="2" id="KW-0808">Transferase</keyword>
<organism evidence="2 3">
    <name type="scientific">Geoalkalibacter ferrihydriticus</name>
    <dbReference type="NCBI Taxonomy" id="392333"/>
    <lineage>
        <taxon>Bacteria</taxon>
        <taxon>Pseudomonadati</taxon>
        <taxon>Thermodesulfobacteriota</taxon>
        <taxon>Desulfuromonadia</taxon>
        <taxon>Desulfuromonadales</taxon>
        <taxon>Geoalkalibacteraceae</taxon>
        <taxon>Geoalkalibacter</taxon>
    </lineage>
</organism>
<dbReference type="InterPro" id="IPR041633">
    <property type="entry name" value="Polbeta"/>
</dbReference>
<gene>
    <name evidence="2" type="ORF">SAMN05660860_01391</name>
</gene>
<proteinExistence type="predicted"/>
<sequence length="112" mass="12416">MPQSIPPVLPKALTERVARIAQVPEVERIILFGSRARGDAQSRSDIDLAISAPTMTRRRWLEIVDLMEEAESLLSIDLVRLDEAGEGLQAQIRKEGKVLYERSESDSGTGKS</sequence>
<reference evidence="2 3" key="1">
    <citation type="submission" date="2016-10" db="EMBL/GenBank/DDBJ databases">
        <authorList>
            <person name="de Groot N.N."/>
        </authorList>
    </citation>
    <scope>NUCLEOTIDE SEQUENCE [LARGE SCALE GENOMIC DNA]</scope>
    <source>
        <strain evidence="2 3">DSM 17813</strain>
    </source>
</reference>
<dbReference type="NCBIfam" id="NF047752">
    <property type="entry name" value="MntA_antitoxin"/>
    <property type="match status" value="1"/>
</dbReference>
<dbReference type="InterPro" id="IPR043519">
    <property type="entry name" value="NT_sf"/>
</dbReference>
<feature type="domain" description="Polymerase beta nucleotidyltransferase" evidence="1">
    <location>
        <begin position="21"/>
        <end position="104"/>
    </location>
</feature>
<evidence type="ECO:0000259" key="1">
    <source>
        <dbReference type="Pfam" id="PF18765"/>
    </source>
</evidence>
<accession>A0A1G9NAL5</accession>
<dbReference type="EMBL" id="FNGU01000002">
    <property type="protein sequence ID" value="SDL83167.1"/>
    <property type="molecule type" value="Genomic_DNA"/>
</dbReference>
<evidence type="ECO:0000313" key="3">
    <source>
        <dbReference type="Proteomes" id="UP000182146"/>
    </source>
</evidence>
<dbReference type="PANTHER" id="PTHR43852:SF2">
    <property type="entry name" value="PROTEIN ADENYLYLTRANSFERASE MNTA"/>
    <property type="match status" value="1"/>
</dbReference>